<dbReference type="Pfam" id="PF00685">
    <property type="entry name" value="Sulfotransfer_1"/>
    <property type="match status" value="1"/>
</dbReference>
<dbReference type="SUPFAM" id="SSF52540">
    <property type="entry name" value="P-loop containing nucleoside triphosphate hydrolases"/>
    <property type="match status" value="1"/>
</dbReference>
<dbReference type="Proteomes" id="UP000076962">
    <property type="component" value="Unassembled WGS sequence"/>
</dbReference>
<comment type="similarity">
    <text evidence="1">Belongs to the sulfotransferase 1 family.</text>
</comment>
<protein>
    <submittedName>
        <fullName evidence="4">Sulfotransferase</fullName>
    </submittedName>
</protein>
<dbReference type="InterPro" id="IPR027417">
    <property type="entry name" value="P-loop_NTPase"/>
</dbReference>
<evidence type="ECO:0000313" key="5">
    <source>
        <dbReference type="Proteomes" id="UP000076962"/>
    </source>
</evidence>
<organism evidence="4 5">
    <name type="scientific">Candidatus Thiomargarita nelsonii</name>
    <dbReference type="NCBI Taxonomy" id="1003181"/>
    <lineage>
        <taxon>Bacteria</taxon>
        <taxon>Pseudomonadati</taxon>
        <taxon>Pseudomonadota</taxon>
        <taxon>Gammaproteobacteria</taxon>
        <taxon>Thiotrichales</taxon>
        <taxon>Thiotrichaceae</taxon>
        <taxon>Thiomargarita</taxon>
    </lineage>
</organism>
<proteinExistence type="inferred from homology"/>
<dbReference type="PANTHER" id="PTHR11783">
    <property type="entry name" value="SULFOTRANSFERASE SULT"/>
    <property type="match status" value="1"/>
</dbReference>
<keyword evidence="2 4" id="KW-0808">Transferase</keyword>
<gene>
    <name evidence="4" type="ORF">THIOM_001613</name>
</gene>
<dbReference type="InterPro" id="IPR000863">
    <property type="entry name" value="Sulfotransferase_dom"/>
</dbReference>
<keyword evidence="5" id="KW-1185">Reference proteome</keyword>
<dbReference type="Gene3D" id="3.40.50.300">
    <property type="entry name" value="P-loop containing nucleotide triphosphate hydrolases"/>
    <property type="match status" value="1"/>
</dbReference>
<dbReference type="GO" id="GO:0008146">
    <property type="term" value="F:sulfotransferase activity"/>
    <property type="evidence" value="ECO:0007669"/>
    <property type="project" value="InterPro"/>
</dbReference>
<evidence type="ECO:0000313" key="4">
    <source>
        <dbReference type="EMBL" id="OAD22575.1"/>
    </source>
</evidence>
<dbReference type="AlphaFoldDB" id="A0A176S3J8"/>
<comment type="caution">
    <text evidence="4">The sequence shown here is derived from an EMBL/GenBank/DDBJ whole genome shotgun (WGS) entry which is preliminary data.</text>
</comment>
<accession>A0A176S3J8</accession>
<evidence type="ECO:0000256" key="2">
    <source>
        <dbReference type="ARBA" id="ARBA00022679"/>
    </source>
</evidence>
<dbReference type="EMBL" id="LUTY01000862">
    <property type="protein sequence ID" value="OAD22575.1"/>
    <property type="molecule type" value="Genomic_DNA"/>
</dbReference>
<evidence type="ECO:0000256" key="1">
    <source>
        <dbReference type="ARBA" id="ARBA00005771"/>
    </source>
</evidence>
<name>A0A176S3J8_9GAMM</name>
<feature type="domain" description="Sulfotransferase" evidence="3">
    <location>
        <begin position="58"/>
        <end position="299"/>
    </location>
</feature>
<evidence type="ECO:0000259" key="3">
    <source>
        <dbReference type="Pfam" id="PF00685"/>
    </source>
</evidence>
<sequence length="319" mass="37141">MWEAWQNLNPYCEKIRRIVITTANKFYRPASIPEMQERFECLRSQQIFDFIKQFVPKPSDLFISSFPKSGTTWLQQIVHGLRSQGSMEFSEISLVVPFIERAKMLGIDLNAPQVAKPRAFKSHLTWDKIPKGGRYIISIRNPKDVLISSYHFMEGYFFEPGSISISMFGREGFIAKRGYWKHLASWWEQRDNPDILFLSYELMRANPSKTIQKIAEFINIELTSQLLKLLLKQSSIEFMRAHKEKFDDLTADIKAVQELCELPPPVELTKIRQGKVDGYQNILSGELSAEIDLIWQEEIETKFGIPSYDDLTKLLAERF</sequence>
<reference evidence="4 5" key="1">
    <citation type="submission" date="2016-05" db="EMBL/GenBank/DDBJ databases">
        <title>Single-cell genome of chain-forming Candidatus Thiomargarita nelsonii and comparison to other large sulfur-oxidizing bacteria.</title>
        <authorList>
            <person name="Winkel M."/>
            <person name="Salman V."/>
            <person name="Woyke T."/>
            <person name="Schulz-Vogt H."/>
            <person name="Richter M."/>
            <person name="Flood B."/>
            <person name="Bailey J."/>
            <person name="Amann R."/>
            <person name="Mussmann M."/>
        </authorList>
    </citation>
    <scope>NUCLEOTIDE SEQUENCE [LARGE SCALE GENOMIC DNA]</scope>
    <source>
        <strain evidence="4 5">THI036</strain>
    </source>
</reference>